<evidence type="ECO:0000313" key="11">
    <source>
        <dbReference type="Proteomes" id="UP000886595"/>
    </source>
</evidence>
<keyword evidence="4 7" id="KW-0694">RNA-binding</keyword>
<accession>A0A8X7NXV0</accession>
<evidence type="ECO:0000259" key="9">
    <source>
        <dbReference type="PROSITE" id="PS50102"/>
    </source>
</evidence>
<dbReference type="InterPro" id="IPR011990">
    <property type="entry name" value="TPR-like_helical_dom_sf"/>
</dbReference>
<dbReference type="OrthoDB" id="360390at2759"/>
<feature type="compositionally biased region" description="Acidic residues" evidence="8">
    <location>
        <begin position="31"/>
        <end position="44"/>
    </location>
</feature>
<dbReference type="PANTHER" id="PTHR17204">
    <property type="entry name" value="PRE-MRNA PROCESSING PROTEIN PRP39-RELATED"/>
    <property type="match status" value="1"/>
</dbReference>
<dbReference type="InterPro" id="IPR008669">
    <property type="entry name" value="LSM_interact"/>
</dbReference>
<feature type="compositionally biased region" description="Polar residues" evidence="8">
    <location>
        <begin position="618"/>
        <end position="632"/>
    </location>
</feature>
<dbReference type="PANTHER" id="PTHR17204:SF25">
    <property type="entry name" value="RRM DOMAIN-CONTAINING PROTEIN"/>
    <property type="match status" value="1"/>
</dbReference>
<dbReference type="InterPro" id="IPR008847">
    <property type="entry name" value="Suf"/>
</dbReference>
<dbReference type="InterPro" id="IPR003107">
    <property type="entry name" value="HAT"/>
</dbReference>
<evidence type="ECO:0000256" key="2">
    <source>
        <dbReference type="ARBA" id="ARBA00022664"/>
    </source>
</evidence>
<evidence type="ECO:0000256" key="7">
    <source>
        <dbReference type="PROSITE-ProRule" id="PRU00176"/>
    </source>
</evidence>
<evidence type="ECO:0000313" key="10">
    <source>
        <dbReference type="EMBL" id="KAG2240393.1"/>
    </source>
</evidence>
<dbReference type="Proteomes" id="UP000886595">
    <property type="component" value="Unassembled WGS sequence"/>
</dbReference>
<dbReference type="SMART" id="SM00386">
    <property type="entry name" value="HAT"/>
    <property type="match status" value="8"/>
</dbReference>
<feature type="region of interest" description="Disordered" evidence="8">
    <location>
        <begin position="565"/>
        <end position="645"/>
    </location>
</feature>
<feature type="compositionally biased region" description="Basic and acidic residues" evidence="8">
    <location>
        <begin position="572"/>
        <end position="581"/>
    </location>
</feature>
<name>A0A8X7NXV0_BRACI</name>
<dbReference type="Gene3D" id="1.25.40.10">
    <property type="entry name" value="Tetratricopeptide repeat domain"/>
    <property type="match status" value="2"/>
</dbReference>
<dbReference type="EMBL" id="JAAMPC010001582">
    <property type="protein sequence ID" value="KAG2240393.1"/>
    <property type="molecule type" value="Genomic_DNA"/>
</dbReference>
<evidence type="ECO:0000256" key="1">
    <source>
        <dbReference type="ARBA" id="ARBA00004123"/>
    </source>
</evidence>
<keyword evidence="6" id="KW-0539">Nucleus</keyword>
<dbReference type="PROSITE" id="PS50102">
    <property type="entry name" value="RRM"/>
    <property type="match status" value="1"/>
</dbReference>
<dbReference type="SUPFAM" id="SSF48452">
    <property type="entry name" value="TPR-like"/>
    <property type="match status" value="1"/>
</dbReference>
<dbReference type="SUPFAM" id="SSF54928">
    <property type="entry name" value="RNA-binding domain, RBD"/>
    <property type="match status" value="1"/>
</dbReference>
<feature type="region of interest" description="Disordered" evidence="8">
    <location>
        <begin position="725"/>
        <end position="784"/>
    </location>
</feature>
<dbReference type="InterPro" id="IPR000504">
    <property type="entry name" value="RRM_dom"/>
</dbReference>
<evidence type="ECO:0000256" key="6">
    <source>
        <dbReference type="ARBA" id="ARBA00023242"/>
    </source>
</evidence>
<protein>
    <recommendedName>
        <fullName evidence="9">RRM domain-containing protein</fullName>
    </recommendedName>
</protein>
<keyword evidence="5" id="KW-0508">mRNA splicing</keyword>
<feature type="compositionally biased region" description="Basic and acidic residues" evidence="8">
    <location>
        <begin position="769"/>
        <end position="781"/>
    </location>
</feature>
<sequence length="821" mass="92711">MDDTELLGSSDQKMEDASTVNPTPVPPSSDDSGESDSDSEDEAESNLQIEALESELSANPYNYDAYVQYIKLLRKTANLEKLRQAREAMSAMFPLSPSLWLEWARDEASLASSDNVPEIVKLYERGLSEYQSVSLWCDYLNFLREFDPSVHGYTSDGISKMRSLFERAIPAAGFHVTQGNRIWEGYREFEQGILATIDKDDLEERNKQIQRIRSIFHRHLSVPLKDLSSTLTTYKAWELEQGTDLDIGSDDLSKVSPQVAVANKKAQQMYSERAHLEENISKEDLSDTEKFQQFMSYIKFEQTSGDPTRVQAIYERAVAEFPVSSDLWIDYTSYLDKTLKVGKAITHAYSRATRSCPWTGDLWTRYLLALERSSASEKDIYAAFEKSLQCTFSSFEEYLELYLTRVDGLRRRMISTSMVETLDYSLIRETFQQASDYLTPQMQNTDSLVRLHAYWANLELNIGKDLAGARGVWDSFLKKSGGMLAAWLAYIDMEVRLGHVKEARSIYRRCYTRKFDGTGSEDICHGWLRFEREHGALEDFDHAVQKVTPRLEELQLIRLQQESTAVKPSAGLKEHNPQKSTREKRKAGPNVEEESSAKRQKSKGQKMNDVEAEGKTATAPNKKSSKSETANAADSKKEETEDAKPVKPKIYTDECTAFLSNISVKAQEEDIRKFFSDVGGVASIRILHDKGTGKPRGLAYVDFVDDEHLAAAIAKNRKMLLGKKISIARSNPKRGKKDFTRRGNEGSGNSKDASQVSDKAKASLGGETEGEKRGNEVEMRGKNTFAVPRNVKALGFTTPKPIAADETPKSNDEFRNMFLKK</sequence>
<feature type="region of interest" description="Disordered" evidence="8">
    <location>
        <begin position="797"/>
        <end position="821"/>
    </location>
</feature>
<dbReference type="Gene3D" id="3.30.70.330">
    <property type="match status" value="1"/>
</dbReference>
<dbReference type="InterPro" id="IPR035979">
    <property type="entry name" value="RBD_domain_sf"/>
</dbReference>
<feature type="domain" description="RRM" evidence="9">
    <location>
        <begin position="655"/>
        <end position="732"/>
    </location>
</feature>
<evidence type="ECO:0000256" key="4">
    <source>
        <dbReference type="ARBA" id="ARBA00022884"/>
    </source>
</evidence>
<dbReference type="Pfam" id="PF00076">
    <property type="entry name" value="RRM_1"/>
    <property type="match status" value="1"/>
</dbReference>
<comment type="subcellular location">
    <subcellularLocation>
        <location evidence="1">Nucleus</location>
    </subcellularLocation>
</comment>
<evidence type="ECO:0000256" key="8">
    <source>
        <dbReference type="SAM" id="MobiDB-lite"/>
    </source>
</evidence>
<keyword evidence="11" id="KW-1185">Reference proteome</keyword>
<organism evidence="10 11">
    <name type="scientific">Brassica carinata</name>
    <name type="common">Ethiopian mustard</name>
    <name type="synonym">Abyssinian cabbage</name>
    <dbReference type="NCBI Taxonomy" id="52824"/>
    <lineage>
        <taxon>Eukaryota</taxon>
        <taxon>Viridiplantae</taxon>
        <taxon>Streptophyta</taxon>
        <taxon>Embryophyta</taxon>
        <taxon>Tracheophyta</taxon>
        <taxon>Spermatophyta</taxon>
        <taxon>Magnoliopsida</taxon>
        <taxon>eudicotyledons</taxon>
        <taxon>Gunneridae</taxon>
        <taxon>Pentapetalae</taxon>
        <taxon>rosids</taxon>
        <taxon>malvids</taxon>
        <taxon>Brassicales</taxon>
        <taxon>Brassicaceae</taxon>
        <taxon>Brassiceae</taxon>
        <taxon>Brassica</taxon>
    </lineage>
</organism>
<dbReference type="GO" id="GO:0005634">
    <property type="term" value="C:nucleus"/>
    <property type="evidence" value="ECO:0007669"/>
    <property type="project" value="UniProtKB-SubCell"/>
</dbReference>
<dbReference type="InterPro" id="IPR012677">
    <property type="entry name" value="Nucleotide-bd_a/b_plait_sf"/>
</dbReference>
<feature type="region of interest" description="Disordered" evidence="8">
    <location>
        <begin position="1"/>
        <end position="45"/>
    </location>
</feature>
<comment type="caution">
    <text evidence="10">The sequence shown here is derived from an EMBL/GenBank/DDBJ whole genome shotgun (WGS) entry which is preliminary data.</text>
</comment>
<dbReference type="SMART" id="SM00360">
    <property type="entry name" value="RRM"/>
    <property type="match status" value="1"/>
</dbReference>
<reference evidence="10 11" key="1">
    <citation type="submission" date="2020-02" db="EMBL/GenBank/DDBJ databases">
        <authorList>
            <person name="Ma Q."/>
            <person name="Huang Y."/>
            <person name="Song X."/>
            <person name="Pei D."/>
        </authorList>
    </citation>
    <scope>NUCLEOTIDE SEQUENCE [LARGE SCALE GENOMIC DNA]</scope>
    <source>
        <strain evidence="10">Sxm20200214</strain>
        <tissue evidence="10">Leaf</tissue>
    </source>
</reference>
<evidence type="ECO:0000256" key="3">
    <source>
        <dbReference type="ARBA" id="ARBA00022737"/>
    </source>
</evidence>
<proteinExistence type="predicted"/>
<keyword evidence="3" id="KW-0677">Repeat</keyword>
<dbReference type="GO" id="GO:0006397">
    <property type="term" value="P:mRNA processing"/>
    <property type="evidence" value="ECO:0007669"/>
    <property type="project" value="UniProtKB-KW"/>
</dbReference>
<dbReference type="AlphaFoldDB" id="A0A8X7NXV0"/>
<keyword evidence="2" id="KW-0507">mRNA processing</keyword>
<dbReference type="GO" id="GO:0008380">
    <property type="term" value="P:RNA splicing"/>
    <property type="evidence" value="ECO:0007669"/>
    <property type="project" value="UniProtKB-KW"/>
</dbReference>
<dbReference type="Pfam" id="PF05391">
    <property type="entry name" value="Lsm_interact"/>
    <property type="match status" value="1"/>
</dbReference>
<dbReference type="GO" id="GO:0003723">
    <property type="term" value="F:RNA binding"/>
    <property type="evidence" value="ECO:0007669"/>
    <property type="project" value="UniProtKB-UniRule"/>
</dbReference>
<feature type="compositionally biased region" description="Polar residues" evidence="8">
    <location>
        <begin position="747"/>
        <end position="757"/>
    </location>
</feature>
<dbReference type="Pfam" id="PF05843">
    <property type="entry name" value="Suf"/>
    <property type="match status" value="1"/>
</dbReference>
<feature type="compositionally biased region" description="Basic and acidic residues" evidence="8">
    <location>
        <begin position="806"/>
        <end position="815"/>
    </location>
</feature>
<feature type="compositionally biased region" description="Basic and acidic residues" evidence="8">
    <location>
        <begin position="634"/>
        <end position="645"/>
    </location>
</feature>
<evidence type="ECO:0000256" key="5">
    <source>
        <dbReference type="ARBA" id="ARBA00023187"/>
    </source>
</evidence>
<gene>
    <name evidence="10" type="ORF">Bca52824_090883</name>
</gene>